<keyword evidence="2" id="KW-1185">Reference proteome</keyword>
<reference evidence="1" key="2">
    <citation type="submission" date="2023-05" db="EMBL/GenBank/DDBJ databases">
        <authorList>
            <person name="Schelkunov M.I."/>
        </authorList>
    </citation>
    <scope>NUCLEOTIDE SEQUENCE</scope>
    <source>
        <strain evidence="1">Hsosn_3</strain>
        <tissue evidence="1">Leaf</tissue>
    </source>
</reference>
<dbReference type="AlphaFoldDB" id="A0AAD8H7P0"/>
<dbReference type="Gene3D" id="2.40.50.140">
    <property type="entry name" value="Nucleic acid-binding proteins"/>
    <property type="match status" value="2"/>
</dbReference>
<dbReference type="InterPro" id="IPR012340">
    <property type="entry name" value="NA-bd_OB-fold"/>
</dbReference>
<dbReference type="PANTHER" id="PTHR47165:SF4">
    <property type="entry name" value="OS03G0429900 PROTEIN"/>
    <property type="match status" value="1"/>
</dbReference>
<evidence type="ECO:0000313" key="2">
    <source>
        <dbReference type="Proteomes" id="UP001237642"/>
    </source>
</evidence>
<dbReference type="EMBL" id="JAUIZM010000010">
    <property type="protein sequence ID" value="KAK1361391.1"/>
    <property type="molecule type" value="Genomic_DNA"/>
</dbReference>
<reference evidence="1" key="1">
    <citation type="submission" date="2023-02" db="EMBL/GenBank/DDBJ databases">
        <title>Genome of toxic invasive species Heracleum sosnowskyi carries increased number of genes despite the absence of recent whole-genome duplications.</title>
        <authorList>
            <person name="Schelkunov M."/>
            <person name="Shtratnikova V."/>
            <person name="Makarenko M."/>
            <person name="Klepikova A."/>
            <person name="Omelchenko D."/>
            <person name="Novikova G."/>
            <person name="Obukhova E."/>
            <person name="Bogdanov V."/>
            <person name="Penin A."/>
            <person name="Logacheva M."/>
        </authorList>
    </citation>
    <scope>NUCLEOTIDE SEQUENCE</scope>
    <source>
        <strain evidence="1">Hsosn_3</strain>
        <tissue evidence="1">Leaf</tissue>
    </source>
</reference>
<dbReference type="SUPFAM" id="SSF50249">
    <property type="entry name" value="Nucleic acid-binding proteins"/>
    <property type="match status" value="2"/>
</dbReference>
<proteinExistence type="predicted"/>
<dbReference type="PANTHER" id="PTHR47165">
    <property type="entry name" value="OS03G0429900 PROTEIN"/>
    <property type="match status" value="1"/>
</dbReference>
<organism evidence="1 2">
    <name type="scientific">Heracleum sosnowskyi</name>
    <dbReference type="NCBI Taxonomy" id="360622"/>
    <lineage>
        <taxon>Eukaryota</taxon>
        <taxon>Viridiplantae</taxon>
        <taxon>Streptophyta</taxon>
        <taxon>Embryophyta</taxon>
        <taxon>Tracheophyta</taxon>
        <taxon>Spermatophyta</taxon>
        <taxon>Magnoliopsida</taxon>
        <taxon>eudicotyledons</taxon>
        <taxon>Gunneridae</taxon>
        <taxon>Pentapetalae</taxon>
        <taxon>asterids</taxon>
        <taxon>campanulids</taxon>
        <taxon>Apiales</taxon>
        <taxon>Apiaceae</taxon>
        <taxon>Apioideae</taxon>
        <taxon>apioid superclade</taxon>
        <taxon>Tordylieae</taxon>
        <taxon>Tordyliinae</taxon>
        <taxon>Heracleum</taxon>
    </lineage>
</organism>
<comment type="caution">
    <text evidence="1">The sequence shown here is derived from an EMBL/GenBank/DDBJ whole genome shotgun (WGS) entry which is preliminary data.</text>
</comment>
<evidence type="ECO:0000313" key="1">
    <source>
        <dbReference type="EMBL" id="KAK1361391.1"/>
    </source>
</evidence>
<protein>
    <submittedName>
        <fullName evidence="1">Uncharacterized protein</fullName>
    </submittedName>
</protein>
<dbReference type="Proteomes" id="UP001237642">
    <property type="component" value="Unassembled WGS sequence"/>
</dbReference>
<accession>A0AAD8H7P0</accession>
<gene>
    <name evidence="1" type="ORF">POM88_045865</name>
</gene>
<name>A0AAD8H7P0_9APIA</name>
<sequence length="225" mass="25614">MGGIHTTVTVWEALAATTDAAYRAIEEQSNSKEPIIVIISSTKIRTFRNSVQINTLPSSKIYLNLDNEVVTAMRQRIDEEGYVQPKRTISLPTPTENVSAHVIESLSLKELSEKTSSDYLKRNFMWKYRCFKCTRNYPLPQKKYRIIVLAEDETEAFNIVLLDRAARRLIGKTTTKLITEGISDETKKAYPTVVKEISGNLKRKISLISYAVLHSVRKNLARISF</sequence>